<feature type="transmembrane region" description="Helical" evidence="6">
    <location>
        <begin position="36"/>
        <end position="56"/>
    </location>
</feature>
<evidence type="ECO:0000256" key="4">
    <source>
        <dbReference type="ARBA" id="ARBA00023136"/>
    </source>
</evidence>
<comment type="similarity">
    <text evidence="5">Belongs to the SAT4 family.</text>
</comment>
<keyword evidence="3 6" id="KW-1133">Transmembrane helix</keyword>
<keyword evidence="2 6" id="KW-0812">Transmembrane</keyword>
<dbReference type="PANTHER" id="PTHR33048">
    <property type="entry name" value="PTH11-LIKE INTEGRAL MEMBRANE PROTEIN (AFU_ORTHOLOGUE AFUA_5G11245)"/>
    <property type="match status" value="1"/>
</dbReference>
<keyword evidence="4 6" id="KW-0472">Membrane</keyword>
<evidence type="ECO:0000256" key="6">
    <source>
        <dbReference type="SAM" id="Phobius"/>
    </source>
</evidence>
<dbReference type="Proteomes" id="UP000289323">
    <property type="component" value="Unassembled WGS sequence"/>
</dbReference>
<proteinExistence type="inferred from homology"/>
<dbReference type="EMBL" id="OUUZ01000001">
    <property type="protein sequence ID" value="SPQ18357.1"/>
    <property type="molecule type" value="Genomic_DNA"/>
</dbReference>
<evidence type="ECO:0000313" key="8">
    <source>
        <dbReference type="EMBL" id="SPQ18357.1"/>
    </source>
</evidence>
<evidence type="ECO:0000259" key="7">
    <source>
        <dbReference type="Pfam" id="PF20684"/>
    </source>
</evidence>
<feature type="transmembrane region" description="Helical" evidence="6">
    <location>
        <begin position="68"/>
        <end position="90"/>
    </location>
</feature>
<evidence type="ECO:0000256" key="2">
    <source>
        <dbReference type="ARBA" id="ARBA00022692"/>
    </source>
</evidence>
<dbReference type="InterPro" id="IPR049326">
    <property type="entry name" value="Rhodopsin_dom_fungi"/>
</dbReference>
<protein>
    <submittedName>
        <fullName evidence="8">20a793a3-be9c-41cf-8b95-da9a215c3033</fullName>
    </submittedName>
</protein>
<name>A0A446B7B9_9PEZI</name>
<feature type="transmembrane region" description="Helical" evidence="6">
    <location>
        <begin position="110"/>
        <end position="132"/>
    </location>
</feature>
<dbReference type="Pfam" id="PF20684">
    <property type="entry name" value="Fung_rhodopsin"/>
    <property type="match status" value="1"/>
</dbReference>
<organism evidence="8 9">
    <name type="scientific">Thermothielavioides terrestris</name>
    <dbReference type="NCBI Taxonomy" id="2587410"/>
    <lineage>
        <taxon>Eukaryota</taxon>
        <taxon>Fungi</taxon>
        <taxon>Dikarya</taxon>
        <taxon>Ascomycota</taxon>
        <taxon>Pezizomycotina</taxon>
        <taxon>Sordariomycetes</taxon>
        <taxon>Sordariomycetidae</taxon>
        <taxon>Sordariales</taxon>
        <taxon>Chaetomiaceae</taxon>
        <taxon>Thermothielavioides</taxon>
    </lineage>
</organism>
<feature type="transmembrane region" description="Helical" evidence="6">
    <location>
        <begin position="144"/>
        <end position="163"/>
    </location>
</feature>
<feature type="transmembrane region" description="Helical" evidence="6">
    <location>
        <begin position="259"/>
        <end position="281"/>
    </location>
</feature>
<feature type="domain" description="Rhodopsin" evidence="7">
    <location>
        <begin position="53"/>
        <end position="290"/>
    </location>
</feature>
<evidence type="ECO:0000313" key="9">
    <source>
        <dbReference type="Proteomes" id="UP000289323"/>
    </source>
</evidence>
<dbReference type="AlphaFoldDB" id="A0A446B7B9"/>
<feature type="transmembrane region" description="Helical" evidence="6">
    <location>
        <begin position="191"/>
        <end position="215"/>
    </location>
</feature>
<comment type="subcellular location">
    <subcellularLocation>
        <location evidence="1">Membrane</location>
        <topology evidence="1">Multi-pass membrane protein</topology>
    </subcellularLocation>
</comment>
<dbReference type="PANTHER" id="PTHR33048:SF47">
    <property type="entry name" value="INTEGRAL MEMBRANE PROTEIN-RELATED"/>
    <property type="match status" value="1"/>
</dbReference>
<dbReference type="GO" id="GO:0016020">
    <property type="term" value="C:membrane"/>
    <property type="evidence" value="ECO:0007669"/>
    <property type="project" value="UniProtKB-SubCell"/>
</dbReference>
<evidence type="ECO:0000256" key="5">
    <source>
        <dbReference type="ARBA" id="ARBA00038359"/>
    </source>
</evidence>
<reference evidence="8 9" key="1">
    <citation type="submission" date="2018-04" db="EMBL/GenBank/DDBJ databases">
        <authorList>
            <person name="Huttner S."/>
            <person name="Dainat J."/>
        </authorList>
    </citation>
    <scope>NUCLEOTIDE SEQUENCE [LARGE SCALE GENOMIC DNA]</scope>
</reference>
<accession>A0A446B7B9</accession>
<evidence type="ECO:0000256" key="1">
    <source>
        <dbReference type="ARBA" id="ARBA00004141"/>
    </source>
</evidence>
<gene>
    <name evidence="8" type="ORF">TT172_LOCUS776</name>
</gene>
<sequence>MAEFSDTDLCAIPLGKPPEGQVSNFVDPPSLSRINIVINGTVMASTFLIVAGRLFVNRMMKMLTWSDYLALMALVLSLTEASLMLTQLRLARHAWDIPVCWRLGNATKIYFARACLVITATALAKAAILLLFNQMFTVERRAHVAILAGLVVNGVLFLLGIAFESYDMVPAPGQTWDQAALSDKSDRFSTWAIATGVLTLLLDIYIFVLPVPFIARLNWSTRQRLKALAMFSTGLLAVVTSLTSLVYRVRMMEEEQSDMTWYAALVLMCIVVEVHIAIIVSSMPGFAKFMRVYLGGTMTGSSRAAGGDCEKNKPRTRGERYTEMRESWLFKTTGTATAMAKADDTADAAVVPGMRPAPALSGVDAGADSSH</sequence>
<evidence type="ECO:0000256" key="3">
    <source>
        <dbReference type="ARBA" id="ARBA00022989"/>
    </source>
</evidence>
<dbReference type="InterPro" id="IPR052337">
    <property type="entry name" value="SAT4-like"/>
</dbReference>
<feature type="transmembrane region" description="Helical" evidence="6">
    <location>
        <begin position="227"/>
        <end position="247"/>
    </location>
</feature>